<dbReference type="OrthoDB" id="3267648at2759"/>
<evidence type="ECO:0000313" key="2">
    <source>
        <dbReference type="Proteomes" id="UP000284706"/>
    </source>
</evidence>
<proteinExistence type="predicted"/>
<dbReference type="InterPro" id="IPR032675">
    <property type="entry name" value="LRR_dom_sf"/>
</dbReference>
<comment type="caution">
    <text evidence="1">The sequence shown here is derived from an EMBL/GenBank/DDBJ whole genome shotgun (WGS) entry which is preliminary data.</text>
</comment>
<dbReference type="InParanoid" id="A0A409WQ83"/>
<accession>A0A409WQ83</accession>
<organism evidence="1 2">
    <name type="scientific">Gymnopilus dilepis</name>
    <dbReference type="NCBI Taxonomy" id="231916"/>
    <lineage>
        <taxon>Eukaryota</taxon>
        <taxon>Fungi</taxon>
        <taxon>Dikarya</taxon>
        <taxon>Basidiomycota</taxon>
        <taxon>Agaricomycotina</taxon>
        <taxon>Agaricomycetes</taxon>
        <taxon>Agaricomycetidae</taxon>
        <taxon>Agaricales</taxon>
        <taxon>Agaricineae</taxon>
        <taxon>Hymenogastraceae</taxon>
        <taxon>Gymnopilus</taxon>
    </lineage>
</organism>
<dbReference type="Gene3D" id="3.80.10.10">
    <property type="entry name" value="Ribonuclease Inhibitor"/>
    <property type="match status" value="1"/>
</dbReference>
<keyword evidence="2" id="KW-1185">Reference proteome</keyword>
<dbReference type="Proteomes" id="UP000284706">
    <property type="component" value="Unassembled WGS sequence"/>
</dbReference>
<sequence>MSLLLRACSFLAPTSFRRGIAKPPSMPLTRTAAYYHRNHSNFTRRCNSTSASVSHLESEPQVLSLGEASNSDDIARPPWLDESWTKDKHRILWLKSAHAWGIYGHNDGNSPYYGSLQGEGDKEWQKRMKTLVEDDVRRLPSERIDSVAWYVDYEDWPTVDMWQALDGLSPKHLNMLAGYNEGYEVEGLAALRQPWDELETLRLTSLTGSSAIEKAPECFSRISSLSLYYCCAHNLVPRNAKRLKRLWITENNACDMFCYAVDHEGNPGLAEQLEVLGIETTNGCDMSHAFEPEDFRERLKKCTNLRELHYFADGSESLDVMLAGYIPNSVEKLTLGFTRSLPFLRNFDDWTSYATNSTWLPRLKSFKMTIDRGTSVMDLVDKDGWERVAVDANEVPPSVFDQEFEVKKNHLYDLLRSNKPDIDLHRTRLAQNQLNHCELYGKRTLWLYSIFAFGIYCSGDVHTFDYSPKEKRLEVQSQWFKALRDLVYTDAQRHDSDRIDSVAWLLETGEEPTMMMWQALDGLSPKHLHILSGFDETRVTRPLETLNYQWKSLETLYLSGICDSSCMDNAPTVLSQISYSCLDYCYAQNLVPPGSTKLKHFRIIENNACDMFMYAIDDNRNPGLAHQLEVLEIVATNGRDISGQYEPQDFRDRLRECKNLRELRLTIGIHDGLDVNLAADLPDSVQTLELTFTHSYPVLRHFNDWIEHASDPAWLPHLGSFSMAILDENDVRDLEVDSEGFRLLVDPPPGYDEVKFEKEFMERRLELYGTLKSNRPVIELLGLA</sequence>
<evidence type="ECO:0000313" key="1">
    <source>
        <dbReference type="EMBL" id="PPQ80656.1"/>
    </source>
</evidence>
<dbReference type="EMBL" id="NHYE01004935">
    <property type="protein sequence ID" value="PPQ80656.1"/>
    <property type="molecule type" value="Genomic_DNA"/>
</dbReference>
<protein>
    <submittedName>
        <fullName evidence="1">Uncharacterized protein</fullName>
    </submittedName>
</protein>
<reference evidence="1 2" key="1">
    <citation type="journal article" date="2018" name="Evol. Lett.">
        <title>Horizontal gene cluster transfer increased hallucinogenic mushroom diversity.</title>
        <authorList>
            <person name="Reynolds H.T."/>
            <person name="Vijayakumar V."/>
            <person name="Gluck-Thaler E."/>
            <person name="Korotkin H.B."/>
            <person name="Matheny P.B."/>
            <person name="Slot J.C."/>
        </authorList>
    </citation>
    <scope>NUCLEOTIDE SEQUENCE [LARGE SCALE GENOMIC DNA]</scope>
    <source>
        <strain evidence="1 2">SRW20</strain>
    </source>
</reference>
<dbReference type="SUPFAM" id="SSF52058">
    <property type="entry name" value="L domain-like"/>
    <property type="match status" value="1"/>
</dbReference>
<dbReference type="AlphaFoldDB" id="A0A409WQ83"/>
<name>A0A409WQ83_9AGAR</name>
<gene>
    <name evidence="1" type="ORF">CVT26_007120</name>
</gene>